<dbReference type="RefSeq" id="XP_002430275.1">
    <property type="nucleotide sequence ID" value="XM_002430230.1"/>
</dbReference>
<dbReference type="EnsemblMetazoa" id="PHUM470920-RA">
    <property type="protein sequence ID" value="PHUM470920-PA"/>
    <property type="gene ID" value="PHUM470920"/>
</dbReference>
<accession>E0VVY1</accession>
<dbReference type="CTD" id="8238912"/>
<evidence type="ECO:0000313" key="3">
    <source>
        <dbReference type="EnsemblMetazoa" id="PHUM470920-PA"/>
    </source>
</evidence>
<name>E0VVY1_PEDHC</name>
<dbReference type="KEGG" id="phu:Phum_PHUM470920"/>
<evidence type="ECO:0000256" key="1">
    <source>
        <dbReference type="SAM" id="MobiDB-lite"/>
    </source>
</evidence>
<evidence type="ECO:0000313" key="4">
    <source>
        <dbReference type="Proteomes" id="UP000009046"/>
    </source>
</evidence>
<reference evidence="2" key="2">
    <citation type="submission" date="2007-04" db="EMBL/GenBank/DDBJ databases">
        <title>The genome of the human body louse.</title>
        <authorList>
            <consortium name="The Human Body Louse Genome Consortium"/>
            <person name="Kirkness E."/>
            <person name="Walenz B."/>
            <person name="Hass B."/>
            <person name="Bruggner R."/>
            <person name="Strausberg R."/>
        </authorList>
    </citation>
    <scope>NUCLEOTIDE SEQUENCE</scope>
    <source>
        <strain evidence="2">USDA</strain>
    </source>
</reference>
<dbReference type="InParanoid" id="E0VVY1"/>
<reference evidence="3" key="3">
    <citation type="submission" date="2021-02" db="UniProtKB">
        <authorList>
            <consortium name="EnsemblMetazoa"/>
        </authorList>
    </citation>
    <scope>IDENTIFICATION</scope>
    <source>
        <strain evidence="3">USDA</strain>
    </source>
</reference>
<proteinExistence type="predicted"/>
<evidence type="ECO:0000313" key="2">
    <source>
        <dbReference type="EMBL" id="EEB17537.1"/>
    </source>
</evidence>
<dbReference type="VEuPathDB" id="VectorBase:PHUM470920"/>
<feature type="compositionally biased region" description="Polar residues" evidence="1">
    <location>
        <begin position="18"/>
        <end position="30"/>
    </location>
</feature>
<dbReference type="EMBL" id="DS235815">
    <property type="protein sequence ID" value="EEB17537.1"/>
    <property type="molecule type" value="Genomic_DNA"/>
</dbReference>
<protein>
    <submittedName>
        <fullName evidence="2 3">Uncharacterized protein</fullName>
    </submittedName>
</protein>
<dbReference type="Proteomes" id="UP000009046">
    <property type="component" value="Unassembled WGS sequence"/>
</dbReference>
<organism>
    <name type="scientific">Pediculus humanus subsp. corporis</name>
    <name type="common">Body louse</name>
    <dbReference type="NCBI Taxonomy" id="121224"/>
    <lineage>
        <taxon>Eukaryota</taxon>
        <taxon>Metazoa</taxon>
        <taxon>Ecdysozoa</taxon>
        <taxon>Arthropoda</taxon>
        <taxon>Hexapoda</taxon>
        <taxon>Insecta</taxon>
        <taxon>Pterygota</taxon>
        <taxon>Neoptera</taxon>
        <taxon>Paraneoptera</taxon>
        <taxon>Psocodea</taxon>
        <taxon>Troctomorpha</taxon>
        <taxon>Phthiraptera</taxon>
        <taxon>Anoplura</taxon>
        <taxon>Pediculidae</taxon>
        <taxon>Pediculus</taxon>
    </lineage>
</organism>
<sequence>MYKPETIGVVTTETNVVDVSNNTGNQSGKDQIQERESLHLDAAVGKLLEGKE</sequence>
<keyword evidence="4" id="KW-1185">Reference proteome</keyword>
<dbReference type="GeneID" id="8238912"/>
<dbReference type="HOGENOM" id="CLU_3089640_0_0_1"/>
<gene>
    <name evidence="3" type="primary">8238912</name>
    <name evidence="2" type="ORF">Phum_PHUM470920</name>
</gene>
<dbReference type="EMBL" id="AAZO01005717">
    <property type="status" value="NOT_ANNOTATED_CDS"/>
    <property type="molecule type" value="Genomic_DNA"/>
</dbReference>
<feature type="region of interest" description="Disordered" evidence="1">
    <location>
        <begin position="18"/>
        <end position="37"/>
    </location>
</feature>
<dbReference type="AlphaFoldDB" id="E0VVY1"/>
<reference evidence="2" key="1">
    <citation type="submission" date="2007-04" db="EMBL/GenBank/DDBJ databases">
        <title>Annotation of Pediculus humanus corporis strain USDA.</title>
        <authorList>
            <person name="Kirkness E."/>
            <person name="Hannick L."/>
            <person name="Hass B."/>
            <person name="Bruggner R."/>
            <person name="Lawson D."/>
            <person name="Bidwell S."/>
            <person name="Joardar V."/>
            <person name="Caler E."/>
            <person name="Walenz B."/>
            <person name="Inman J."/>
            <person name="Schobel S."/>
            <person name="Galinsky K."/>
            <person name="Amedeo P."/>
            <person name="Strausberg R."/>
        </authorList>
    </citation>
    <scope>NUCLEOTIDE SEQUENCE</scope>
    <source>
        <strain evidence="2">USDA</strain>
    </source>
</reference>